<proteinExistence type="predicted"/>
<dbReference type="InterPro" id="IPR011006">
    <property type="entry name" value="CheY-like_superfamily"/>
</dbReference>
<evidence type="ECO:0000256" key="2">
    <source>
        <dbReference type="ARBA" id="ARBA00023125"/>
    </source>
</evidence>
<dbReference type="SMART" id="SM00421">
    <property type="entry name" value="HTH_LUXR"/>
    <property type="match status" value="1"/>
</dbReference>
<dbReference type="Pfam" id="PF00196">
    <property type="entry name" value="GerE"/>
    <property type="match status" value="1"/>
</dbReference>
<sequence>MIRIVVVDDHMMVRAGLSQLLSTVPDIELVGIATDGLEGLEVVLREKPDVVLMDLSMPNLDGVEATARIAARLPECKVLVLTSFSDQRRITEAFAAGANGYLLKHTEPDQIVAAIRSIHIGESPLDPKAASVMLNARRLHTVADDLSSRQLEVLGFVREGMPNRIIADKLGITERTVKAHLTRIFTHIGVSDRTQAAVWATRNLTAS</sequence>
<dbReference type="GO" id="GO:0006355">
    <property type="term" value="P:regulation of DNA-templated transcription"/>
    <property type="evidence" value="ECO:0007669"/>
    <property type="project" value="InterPro"/>
</dbReference>
<evidence type="ECO:0000313" key="5">
    <source>
        <dbReference type="EMBL" id="CAB4685071.1"/>
    </source>
</evidence>
<dbReference type="SMART" id="SM00448">
    <property type="entry name" value="REC"/>
    <property type="match status" value="1"/>
</dbReference>
<dbReference type="InterPro" id="IPR058245">
    <property type="entry name" value="NreC/VraR/RcsB-like_REC"/>
</dbReference>
<dbReference type="Pfam" id="PF00072">
    <property type="entry name" value="Response_reg"/>
    <property type="match status" value="1"/>
</dbReference>
<feature type="domain" description="HTH luxR-type" evidence="3">
    <location>
        <begin position="139"/>
        <end position="204"/>
    </location>
</feature>
<dbReference type="PANTHER" id="PTHR43214:SF43">
    <property type="entry name" value="TWO-COMPONENT RESPONSE REGULATOR"/>
    <property type="match status" value="1"/>
</dbReference>
<dbReference type="PANTHER" id="PTHR43214">
    <property type="entry name" value="TWO-COMPONENT RESPONSE REGULATOR"/>
    <property type="match status" value="1"/>
</dbReference>
<dbReference type="AlphaFoldDB" id="A0A6J6NEM9"/>
<dbReference type="Gene3D" id="3.40.50.2300">
    <property type="match status" value="1"/>
</dbReference>
<evidence type="ECO:0000259" key="3">
    <source>
        <dbReference type="PROSITE" id="PS50043"/>
    </source>
</evidence>
<gene>
    <name evidence="5" type="ORF">UFOPK2366_00444</name>
</gene>
<dbReference type="EMBL" id="CAEZXM010000060">
    <property type="protein sequence ID" value="CAB4685071.1"/>
    <property type="molecule type" value="Genomic_DNA"/>
</dbReference>
<dbReference type="InterPro" id="IPR000792">
    <property type="entry name" value="Tscrpt_reg_LuxR_C"/>
</dbReference>
<dbReference type="SUPFAM" id="SSF46894">
    <property type="entry name" value="C-terminal effector domain of the bipartite response regulators"/>
    <property type="match status" value="1"/>
</dbReference>
<keyword evidence="2" id="KW-0238">DNA-binding</keyword>
<dbReference type="InterPro" id="IPR016032">
    <property type="entry name" value="Sig_transdc_resp-reg_C-effctor"/>
</dbReference>
<protein>
    <submittedName>
        <fullName evidence="5">Unannotated protein</fullName>
    </submittedName>
</protein>
<dbReference type="CDD" id="cd17535">
    <property type="entry name" value="REC_NarL-like"/>
    <property type="match status" value="1"/>
</dbReference>
<dbReference type="SUPFAM" id="SSF52172">
    <property type="entry name" value="CheY-like"/>
    <property type="match status" value="1"/>
</dbReference>
<feature type="domain" description="Response regulatory" evidence="4">
    <location>
        <begin position="3"/>
        <end position="119"/>
    </location>
</feature>
<dbReference type="InterPro" id="IPR039420">
    <property type="entry name" value="WalR-like"/>
</dbReference>
<dbReference type="PROSITE" id="PS50110">
    <property type="entry name" value="RESPONSE_REGULATORY"/>
    <property type="match status" value="1"/>
</dbReference>
<reference evidence="5" key="1">
    <citation type="submission" date="2020-05" db="EMBL/GenBank/DDBJ databases">
        <authorList>
            <person name="Chiriac C."/>
            <person name="Salcher M."/>
            <person name="Ghai R."/>
            <person name="Kavagutti S V."/>
        </authorList>
    </citation>
    <scope>NUCLEOTIDE SEQUENCE</scope>
</reference>
<name>A0A6J6NEM9_9ZZZZ</name>
<keyword evidence="1" id="KW-0597">Phosphoprotein</keyword>
<accession>A0A6J6NEM9</accession>
<dbReference type="GO" id="GO:0003677">
    <property type="term" value="F:DNA binding"/>
    <property type="evidence" value="ECO:0007669"/>
    <property type="project" value="UniProtKB-KW"/>
</dbReference>
<dbReference type="PROSITE" id="PS50043">
    <property type="entry name" value="HTH_LUXR_2"/>
    <property type="match status" value="1"/>
</dbReference>
<evidence type="ECO:0000256" key="1">
    <source>
        <dbReference type="ARBA" id="ARBA00022553"/>
    </source>
</evidence>
<organism evidence="5">
    <name type="scientific">freshwater metagenome</name>
    <dbReference type="NCBI Taxonomy" id="449393"/>
    <lineage>
        <taxon>unclassified sequences</taxon>
        <taxon>metagenomes</taxon>
        <taxon>ecological metagenomes</taxon>
    </lineage>
</organism>
<dbReference type="GO" id="GO:0000160">
    <property type="term" value="P:phosphorelay signal transduction system"/>
    <property type="evidence" value="ECO:0007669"/>
    <property type="project" value="InterPro"/>
</dbReference>
<dbReference type="InterPro" id="IPR001789">
    <property type="entry name" value="Sig_transdc_resp-reg_receiver"/>
</dbReference>
<evidence type="ECO:0000259" key="4">
    <source>
        <dbReference type="PROSITE" id="PS50110"/>
    </source>
</evidence>
<dbReference type="PRINTS" id="PR00038">
    <property type="entry name" value="HTHLUXR"/>
</dbReference>
<dbReference type="CDD" id="cd06170">
    <property type="entry name" value="LuxR_C_like"/>
    <property type="match status" value="1"/>
</dbReference>